<evidence type="ECO:0000259" key="4">
    <source>
        <dbReference type="PROSITE" id="PS50011"/>
    </source>
</evidence>
<dbReference type="PANTHER" id="PTHR45832">
    <property type="entry name" value="SERINE/THREONINE-PROTEIN KINASE SAMKA-RELATED-RELATED"/>
    <property type="match status" value="1"/>
</dbReference>
<dbReference type="Proteomes" id="UP000001745">
    <property type="component" value="Unassembled WGS sequence"/>
</dbReference>
<reference evidence="6" key="1">
    <citation type="journal article" date="2015" name="Genome Announc.">
        <title>Genome sequence of the AIDS-associated pathogen Penicillium marneffei (ATCC18224) and its near taxonomic relative Talaromyces stipitatus (ATCC10500).</title>
        <authorList>
            <person name="Nierman W.C."/>
            <person name="Fedorova-Abrams N.D."/>
            <person name="Andrianopoulos A."/>
        </authorList>
    </citation>
    <scope>NUCLEOTIDE SEQUENCE [LARGE SCALE GENOMIC DNA]</scope>
    <source>
        <strain evidence="6">ATCC 10500 / CBS 375.48 / QM 6759 / NRRL 1006</strain>
    </source>
</reference>
<dbReference type="Pfam" id="PF00069">
    <property type="entry name" value="Pkinase"/>
    <property type="match status" value="1"/>
</dbReference>
<dbReference type="EMBL" id="EQ962653">
    <property type="protein sequence ID" value="EED20937.1"/>
    <property type="molecule type" value="Genomic_DNA"/>
</dbReference>
<dbReference type="RefSeq" id="XP_002477900.1">
    <property type="nucleotide sequence ID" value="XM_002477855.1"/>
</dbReference>
<evidence type="ECO:0000313" key="6">
    <source>
        <dbReference type="Proteomes" id="UP000001745"/>
    </source>
</evidence>
<name>B8M005_TALSN</name>
<dbReference type="SMART" id="SM00220">
    <property type="entry name" value="S_TKc"/>
    <property type="match status" value="1"/>
</dbReference>
<feature type="domain" description="Protein kinase" evidence="4">
    <location>
        <begin position="1"/>
        <end position="224"/>
    </location>
</feature>
<dbReference type="eggNOG" id="ENOG502RPIV">
    <property type="taxonomic scope" value="Eukaryota"/>
</dbReference>
<dbReference type="InterPro" id="IPR011009">
    <property type="entry name" value="Kinase-like_dom_sf"/>
</dbReference>
<dbReference type="OMA" id="AGPWCLR"/>
<dbReference type="AlphaFoldDB" id="B8M005"/>
<dbReference type="InterPro" id="IPR051931">
    <property type="entry name" value="PAK3-like"/>
</dbReference>
<accession>B8M005</accession>
<dbReference type="PANTHER" id="PTHR45832:SF22">
    <property type="entry name" value="SERINE_THREONINE-PROTEIN KINASE SAMKA-RELATED"/>
    <property type="match status" value="1"/>
</dbReference>
<dbReference type="VEuPathDB" id="FungiDB:TSTA_081700"/>
<dbReference type="PROSITE" id="PS50011">
    <property type="entry name" value="PROTEIN_KINASE_DOM"/>
    <property type="match status" value="1"/>
</dbReference>
<evidence type="ECO:0000256" key="2">
    <source>
        <dbReference type="ARBA" id="ARBA00022741"/>
    </source>
</evidence>
<dbReference type="Gene3D" id="1.10.510.10">
    <property type="entry name" value="Transferase(Phosphotransferase) domain 1"/>
    <property type="match status" value="1"/>
</dbReference>
<evidence type="ECO:0000256" key="3">
    <source>
        <dbReference type="ARBA" id="ARBA00022840"/>
    </source>
</evidence>
<dbReference type="InterPro" id="IPR000719">
    <property type="entry name" value="Prot_kinase_dom"/>
</dbReference>
<keyword evidence="2" id="KW-0547">Nucleotide-binding</keyword>
<keyword evidence="6" id="KW-1185">Reference proteome</keyword>
<dbReference type="PhylomeDB" id="B8M005"/>
<dbReference type="STRING" id="441959.B8M005"/>
<dbReference type="GO" id="GO:0005524">
    <property type="term" value="F:ATP binding"/>
    <property type="evidence" value="ECO:0007669"/>
    <property type="project" value="UniProtKB-KW"/>
</dbReference>
<dbReference type="InParanoid" id="B8M005"/>
<organism evidence="5 6">
    <name type="scientific">Talaromyces stipitatus (strain ATCC 10500 / CBS 375.48 / QM 6759 / NRRL 1006)</name>
    <name type="common">Penicillium stipitatum</name>
    <dbReference type="NCBI Taxonomy" id="441959"/>
    <lineage>
        <taxon>Eukaryota</taxon>
        <taxon>Fungi</taxon>
        <taxon>Dikarya</taxon>
        <taxon>Ascomycota</taxon>
        <taxon>Pezizomycotina</taxon>
        <taxon>Eurotiomycetes</taxon>
        <taxon>Eurotiomycetidae</taxon>
        <taxon>Eurotiales</taxon>
        <taxon>Trichocomaceae</taxon>
        <taxon>Talaromyces</taxon>
        <taxon>Talaromyces sect. Talaromyces</taxon>
    </lineage>
</organism>
<comment type="similarity">
    <text evidence="1">Belongs to the protein kinase superfamily. STE Ser/Thr protein kinase family. STE20 subfamily.</text>
</comment>
<dbReference type="GeneID" id="8104808"/>
<evidence type="ECO:0000256" key="1">
    <source>
        <dbReference type="ARBA" id="ARBA00008874"/>
    </source>
</evidence>
<evidence type="ECO:0000313" key="5">
    <source>
        <dbReference type="EMBL" id="EED20937.1"/>
    </source>
</evidence>
<protein>
    <recommendedName>
        <fullName evidence="4">Protein kinase domain-containing protein</fullName>
    </recommendedName>
</protein>
<gene>
    <name evidence="5" type="ORF">TSTA_081700</name>
</gene>
<dbReference type="OrthoDB" id="4225668at2759"/>
<sequence length="224" mass="25508">MGCISRPIAFVKRVVVPDIDRRRKVLHKTCHPNLVNLTDVFINQETVYFTYEKSGLSLRELQDMDDVTFDRIAVATICKEVLKGLIYMQEELGLHHGHLDSDCVYVNEDGQVKIGDVGNSMLAKEENQGTAHDIQSVYNLAADLLDLSTSSEKDTMSFHLAEDFTLLPSDVTFQEVMTHPFLAIAQDPWYLAYLGLMYTFGLQQHTWFKTPLEQGKGRKFSERS</sequence>
<proteinExistence type="inferred from homology"/>
<keyword evidence="3" id="KW-0067">ATP-binding</keyword>
<dbReference type="GO" id="GO:0004672">
    <property type="term" value="F:protein kinase activity"/>
    <property type="evidence" value="ECO:0007669"/>
    <property type="project" value="InterPro"/>
</dbReference>
<dbReference type="HOGENOM" id="CLU_093577_0_0_1"/>
<dbReference type="SUPFAM" id="SSF56112">
    <property type="entry name" value="Protein kinase-like (PK-like)"/>
    <property type="match status" value="1"/>
</dbReference>